<organism evidence="3">
    <name type="scientific">freshwater metagenome</name>
    <dbReference type="NCBI Taxonomy" id="449393"/>
    <lineage>
        <taxon>unclassified sequences</taxon>
        <taxon>metagenomes</taxon>
        <taxon>ecological metagenomes</taxon>
    </lineage>
</organism>
<evidence type="ECO:0000313" key="3">
    <source>
        <dbReference type="EMBL" id="CAB4603871.1"/>
    </source>
</evidence>
<dbReference type="EMBL" id="CAEZSN010000099">
    <property type="protein sequence ID" value="CAB4547125.1"/>
    <property type="molecule type" value="Genomic_DNA"/>
</dbReference>
<evidence type="ECO:0000256" key="1">
    <source>
        <dbReference type="SAM" id="Phobius"/>
    </source>
</evidence>
<keyword evidence="1" id="KW-0472">Membrane</keyword>
<reference evidence="3" key="1">
    <citation type="submission" date="2020-05" db="EMBL/GenBank/DDBJ databases">
        <authorList>
            <person name="Chiriac C."/>
            <person name="Salcher M."/>
            <person name="Ghai R."/>
            <person name="Kavagutti S V."/>
        </authorList>
    </citation>
    <scope>NUCLEOTIDE SEQUENCE</scope>
</reference>
<feature type="transmembrane region" description="Helical" evidence="1">
    <location>
        <begin position="6"/>
        <end position="25"/>
    </location>
</feature>
<gene>
    <name evidence="2" type="ORF">UFOPK1433_00869</name>
    <name evidence="3" type="ORF">UFOPK1843_00364</name>
</gene>
<feature type="transmembrane region" description="Helical" evidence="1">
    <location>
        <begin position="37"/>
        <end position="56"/>
    </location>
</feature>
<keyword evidence="1" id="KW-1133">Transmembrane helix</keyword>
<proteinExistence type="predicted"/>
<name>A0A6J6GRH8_9ZZZZ</name>
<keyword evidence="1" id="KW-0812">Transmembrane</keyword>
<dbReference type="Pfam" id="PF05437">
    <property type="entry name" value="AzlD"/>
    <property type="match status" value="1"/>
</dbReference>
<sequence>MSPWFSVIAASLAVFSWKLFGYLLPRRLLESDFLNKLAGYLTISLMAGLVGVQTFVSSAGKDAGQKVVLDERVPALLVAMLLLKLKAPFIVIVIVAAAVAASLRLIF</sequence>
<protein>
    <submittedName>
        <fullName evidence="3">Unannotated protein</fullName>
    </submittedName>
</protein>
<evidence type="ECO:0000313" key="2">
    <source>
        <dbReference type="EMBL" id="CAB4547125.1"/>
    </source>
</evidence>
<dbReference type="EMBL" id="CAEZUR010000020">
    <property type="protein sequence ID" value="CAB4603871.1"/>
    <property type="molecule type" value="Genomic_DNA"/>
</dbReference>
<dbReference type="InterPro" id="IPR008407">
    <property type="entry name" value="Brnchd-chn_aa_trnsp_AzlD"/>
</dbReference>
<accession>A0A6J6GRH8</accession>
<dbReference type="AlphaFoldDB" id="A0A6J6GRH8"/>
<feature type="transmembrane region" description="Helical" evidence="1">
    <location>
        <begin position="76"/>
        <end position="103"/>
    </location>
</feature>